<sequence length="283" mass="31238">MRSERSVRNAMGGSSVFGIVVCLVCFLVTVSSEKCDSGLNPDSCFDIVKSNLTFLDANVECTKRGKFLLTIYSKKQLKTVSAILKKEIGTSVDVWFGLYITFDRYQWISGSPVVVNTFLTPVPAPSNAHCFSMRGGDSLDTWTPRYCNVKLWFLCGAKPHVVAKSPSPSFPKNLGCPNNYKLFGTRCYLSRLGLVDALTWDDAANFCSRLTANGSLATISSFAEQDYLSMLVARSSGPVWIGLQSLDGEHRWNDSSDVAFTNWMRMQPTGGEQVRGCRSHVSD</sequence>
<evidence type="ECO:0000313" key="3">
    <source>
        <dbReference type="EMBL" id="KAF5396374.1"/>
    </source>
</evidence>
<dbReference type="SMART" id="SM00034">
    <property type="entry name" value="CLECT"/>
    <property type="match status" value="2"/>
</dbReference>
<keyword evidence="1" id="KW-0732">Signal</keyword>
<reference evidence="3" key="1">
    <citation type="submission" date="2019-05" db="EMBL/GenBank/DDBJ databases">
        <title>Annotation for the trematode Paragonimus heterotremus.</title>
        <authorList>
            <person name="Choi Y.-J."/>
        </authorList>
    </citation>
    <scope>NUCLEOTIDE SEQUENCE</scope>
    <source>
        <strain evidence="3">LC</strain>
    </source>
</reference>
<dbReference type="Proteomes" id="UP000748531">
    <property type="component" value="Unassembled WGS sequence"/>
</dbReference>
<dbReference type="SUPFAM" id="SSF56436">
    <property type="entry name" value="C-type lectin-like"/>
    <property type="match status" value="2"/>
</dbReference>
<accession>A0A8J4T6L2</accession>
<dbReference type="Pfam" id="PF00059">
    <property type="entry name" value="Lectin_C"/>
    <property type="match status" value="2"/>
</dbReference>
<proteinExistence type="predicted"/>
<evidence type="ECO:0000256" key="1">
    <source>
        <dbReference type="SAM" id="SignalP"/>
    </source>
</evidence>
<feature type="domain" description="C-type lectin" evidence="2">
    <location>
        <begin position="183"/>
        <end position="277"/>
    </location>
</feature>
<organism evidence="3 4">
    <name type="scientific">Paragonimus heterotremus</name>
    <dbReference type="NCBI Taxonomy" id="100268"/>
    <lineage>
        <taxon>Eukaryota</taxon>
        <taxon>Metazoa</taxon>
        <taxon>Spiralia</taxon>
        <taxon>Lophotrochozoa</taxon>
        <taxon>Platyhelminthes</taxon>
        <taxon>Trematoda</taxon>
        <taxon>Digenea</taxon>
        <taxon>Plagiorchiida</taxon>
        <taxon>Troglotremata</taxon>
        <taxon>Troglotrematidae</taxon>
        <taxon>Paragonimus</taxon>
    </lineage>
</organism>
<protein>
    <recommendedName>
        <fullName evidence="2">C-type lectin domain-containing protein</fullName>
    </recommendedName>
</protein>
<dbReference type="OrthoDB" id="6285323at2759"/>
<feature type="domain" description="C-type lectin" evidence="2">
    <location>
        <begin position="40"/>
        <end position="156"/>
    </location>
</feature>
<dbReference type="AlphaFoldDB" id="A0A8J4T6L2"/>
<feature type="chain" id="PRO_5035243791" description="C-type lectin domain-containing protein" evidence="1">
    <location>
        <begin position="33"/>
        <end position="283"/>
    </location>
</feature>
<dbReference type="PANTHER" id="PTHR22803">
    <property type="entry name" value="MANNOSE, PHOSPHOLIPASE, LECTIN RECEPTOR RELATED"/>
    <property type="match status" value="1"/>
</dbReference>
<evidence type="ECO:0000259" key="2">
    <source>
        <dbReference type="PROSITE" id="PS50041"/>
    </source>
</evidence>
<dbReference type="InterPro" id="IPR050111">
    <property type="entry name" value="C-type_lectin/snaclec_domain"/>
</dbReference>
<comment type="caution">
    <text evidence="3">The sequence shown here is derived from an EMBL/GenBank/DDBJ whole genome shotgun (WGS) entry which is preliminary data.</text>
</comment>
<dbReference type="InterPro" id="IPR016186">
    <property type="entry name" value="C-type_lectin-like/link_sf"/>
</dbReference>
<dbReference type="CDD" id="cd00037">
    <property type="entry name" value="CLECT"/>
    <property type="match status" value="2"/>
</dbReference>
<keyword evidence="4" id="KW-1185">Reference proteome</keyword>
<dbReference type="PROSITE" id="PS50041">
    <property type="entry name" value="C_TYPE_LECTIN_2"/>
    <property type="match status" value="2"/>
</dbReference>
<dbReference type="Gene3D" id="3.10.100.10">
    <property type="entry name" value="Mannose-Binding Protein A, subunit A"/>
    <property type="match status" value="2"/>
</dbReference>
<name>A0A8J4T6L2_9TREM</name>
<dbReference type="InterPro" id="IPR016187">
    <property type="entry name" value="CTDL_fold"/>
</dbReference>
<feature type="signal peptide" evidence="1">
    <location>
        <begin position="1"/>
        <end position="32"/>
    </location>
</feature>
<dbReference type="InterPro" id="IPR001304">
    <property type="entry name" value="C-type_lectin-like"/>
</dbReference>
<gene>
    <name evidence="3" type="ORF">PHET_10108</name>
</gene>
<evidence type="ECO:0000313" key="4">
    <source>
        <dbReference type="Proteomes" id="UP000748531"/>
    </source>
</evidence>
<dbReference type="EMBL" id="LUCH01008309">
    <property type="protein sequence ID" value="KAF5396374.1"/>
    <property type="molecule type" value="Genomic_DNA"/>
</dbReference>